<evidence type="ECO:0000313" key="2">
    <source>
        <dbReference type="EMBL" id="KAJ6217309.1"/>
    </source>
</evidence>
<protein>
    <submittedName>
        <fullName evidence="2">Uncharacterized protein</fullName>
    </submittedName>
</protein>
<accession>A0A9Q0M1R4</accession>
<keyword evidence="1" id="KW-0732">Signal</keyword>
<dbReference type="EMBL" id="JAPWDV010000003">
    <property type="protein sequence ID" value="KAJ6217309.1"/>
    <property type="molecule type" value="Genomic_DNA"/>
</dbReference>
<dbReference type="Proteomes" id="UP001142055">
    <property type="component" value="Chromosome 3"/>
</dbReference>
<feature type="signal peptide" evidence="1">
    <location>
        <begin position="1"/>
        <end position="22"/>
    </location>
</feature>
<evidence type="ECO:0000313" key="3">
    <source>
        <dbReference type="Proteomes" id="UP001142055"/>
    </source>
</evidence>
<proteinExistence type="predicted"/>
<feature type="chain" id="PRO_5040188074" evidence="1">
    <location>
        <begin position="23"/>
        <end position="219"/>
    </location>
</feature>
<reference evidence="2" key="1">
    <citation type="submission" date="2022-12" db="EMBL/GenBank/DDBJ databases">
        <title>Genome assemblies of Blomia tropicalis.</title>
        <authorList>
            <person name="Cui Y."/>
        </authorList>
    </citation>
    <scope>NUCLEOTIDE SEQUENCE</scope>
    <source>
        <tissue evidence="2">Adult mites</tissue>
    </source>
</reference>
<name>A0A9Q0M1R4_BLOTA</name>
<evidence type="ECO:0000256" key="1">
    <source>
        <dbReference type="SAM" id="SignalP"/>
    </source>
</evidence>
<gene>
    <name evidence="2" type="ORF">RDWZM_008466</name>
</gene>
<sequence>MSIFITCFIAIIFSSYAGSSFGAPTSKPISELVTNIYEPMTTLLSNDSLDEKLFTTISPSDDKQVDLIPGIADTMLFRPIHNMTHQITESAKLLPAQLGHNGEVLGSILIQPILAWNSTANIVLERVNQTIVSASNAIHPVLIQPLLWMESLSTTISGVATNAINRTSAQMGKQFAIIGESIQDTGKDVQHIGATLAGFSNNLTVLNQQLYGNLTNIVQ</sequence>
<organism evidence="2 3">
    <name type="scientific">Blomia tropicalis</name>
    <name type="common">Mite</name>
    <dbReference type="NCBI Taxonomy" id="40697"/>
    <lineage>
        <taxon>Eukaryota</taxon>
        <taxon>Metazoa</taxon>
        <taxon>Ecdysozoa</taxon>
        <taxon>Arthropoda</taxon>
        <taxon>Chelicerata</taxon>
        <taxon>Arachnida</taxon>
        <taxon>Acari</taxon>
        <taxon>Acariformes</taxon>
        <taxon>Sarcoptiformes</taxon>
        <taxon>Astigmata</taxon>
        <taxon>Glycyphagoidea</taxon>
        <taxon>Echimyopodidae</taxon>
        <taxon>Blomia</taxon>
    </lineage>
</organism>
<keyword evidence="3" id="KW-1185">Reference proteome</keyword>
<dbReference type="AlphaFoldDB" id="A0A9Q0M1R4"/>
<comment type="caution">
    <text evidence="2">The sequence shown here is derived from an EMBL/GenBank/DDBJ whole genome shotgun (WGS) entry which is preliminary data.</text>
</comment>